<proteinExistence type="predicted"/>
<gene>
    <name evidence="1" type="ORF">TSPGSL018_20302</name>
</gene>
<reference evidence="1" key="1">
    <citation type="submission" date="2014-05" db="EMBL/GenBank/DDBJ databases">
        <title>The transcriptome of the halophilic microalga Tetraselmis sp. GSL018 isolated from the Great Salt Lake, Utah.</title>
        <authorList>
            <person name="Jinkerson R.E."/>
            <person name="D'Adamo S."/>
            <person name="Posewitz M.C."/>
        </authorList>
    </citation>
    <scope>NUCLEOTIDE SEQUENCE</scope>
    <source>
        <strain evidence="1">GSL018</strain>
    </source>
</reference>
<organism evidence="1">
    <name type="scientific">Tetraselmis sp. GSL018</name>
    <dbReference type="NCBI Taxonomy" id="582737"/>
    <lineage>
        <taxon>Eukaryota</taxon>
        <taxon>Viridiplantae</taxon>
        <taxon>Chlorophyta</taxon>
        <taxon>core chlorophytes</taxon>
        <taxon>Chlorodendrophyceae</taxon>
        <taxon>Chlorodendrales</taxon>
        <taxon>Chlorodendraceae</taxon>
        <taxon>Tetraselmis</taxon>
    </lineage>
</organism>
<dbReference type="EMBL" id="GBEZ01023300">
    <property type="protein sequence ID" value="JAC63578.1"/>
    <property type="molecule type" value="Transcribed_RNA"/>
</dbReference>
<feature type="non-terminal residue" evidence="1">
    <location>
        <position position="1"/>
    </location>
</feature>
<protein>
    <submittedName>
        <fullName evidence="1">Uncharacterized protein</fullName>
    </submittedName>
</protein>
<sequence length="60" mass="6527">GREGVCGYIERGGRGKREREGYEGGGRERGLLVFGAGRMEGGVGVGALQDERDEEMRHTM</sequence>
<accession>A0A061QV41</accession>
<name>A0A061QV41_9CHLO</name>
<evidence type="ECO:0000313" key="1">
    <source>
        <dbReference type="EMBL" id="JAC63578.1"/>
    </source>
</evidence>
<dbReference type="AlphaFoldDB" id="A0A061QV41"/>